<evidence type="ECO:0000259" key="2">
    <source>
        <dbReference type="Pfam" id="PF01909"/>
    </source>
</evidence>
<proteinExistence type="predicted"/>
<sequence length="251" mass="27573">MATGTVSPRARIADRRDDSPVPGKTPATRETRRTWRPTATADPLTLLGVSGSRGDLLRYLTVHPGERVYLRRLERLFGERSASLQRDLRDLTQVGAIRRVEPVEGRRVEYEVVRAWPLWGALRQVIATLSDPPTLTREALRGITGVDAAFVYGSFATGTAREDSDVDVFVVGERVDRARLHRALSEVAVLSGREVNPNVYTPAVLRERLTQPASPSRRFLRDVLAGPKQWVVGNGEALAPLAAAAGVARIP</sequence>
<dbReference type="Proteomes" id="UP001161325">
    <property type="component" value="Unassembled WGS sequence"/>
</dbReference>
<gene>
    <name evidence="3" type="ORF">rosag_47780</name>
</gene>
<feature type="region of interest" description="Disordered" evidence="1">
    <location>
        <begin position="1"/>
        <end position="38"/>
    </location>
</feature>
<dbReference type="Pfam" id="PF01909">
    <property type="entry name" value="NTP_transf_2"/>
    <property type="match status" value="1"/>
</dbReference>
<dbReference type="Gene3D" id="3.30.460.10">
    <property type="entry name" value="Beta Polymerase, domain 2"/>
    <property type="match status" value="1"/>
</dbReference>
<dbReference type="InterPro" id="IPR043519">
    <property type="entry name" value="NT_sf"/>
</dbReference>
<protein>
    <recommendedName>
        <fullName evidence="2">Polymerase nucleotidyl transferase domain-containing protein</fullName>
    </recommendedName>
</protein>
<dbReference type="CDD" id="cd05403">
    <property type="entry name" value="NT_KNTase_like"/>
    <property type="match status" value="1"/>
</dbReference>
<dbReference type="EMBL" id="BRXS01000008">
    <property type="protein sequence ID" value="GLC28265.1"/>
    <property type="molecule type" value="Genomic_DNA"/>
</dbReference>
<evidence type="ECO:0000313" key="4">
    <source>
        <dbReference type="Proteomes" id="UP001161325"/>
    </source>
</evidence>
<dbReference type="GO" id="GO:0016779">
    <property type="term" value="F:nucleotidyltransferase activity"/>
    <property type="evidence" value="ECO:0007669"/>
    <property type="project" value="InterPro"/>
</dbReference>
<name>A0AA37Q801_9BACT</name>
<dbReference type="InterPro" id="IPR002934">
    <property type="entry name" value="Polymerase_NTP_transf_dom"/>
</dbReference>
<dbReference type="SUPFAM" id="SSF81301">
    <property type="entry name" value="Nucleotidyltransferase"/>
    <property type="match status" value="1"/>
</dbReference>
<comment type="caution">
    <text evidence="3">The sequence shown here is derived from an EMBL/GenBank/DDBJ whole genome shotgun (WGS) entry which is preliminary data.</text>
</comment>
<keyword evidence="4" id="KW-1185">Reference proteome</keyword>
<evidence type="ECO:0000313" key="3">
    <source>
        <dbReference type="EMBL" id="GLC28265.1"/>
    </source>
</evidence>
<feature type="domain" description="Polymerase nucleotidyl transferase" evidence="2">
    <location>
        <begin position="138"/>
        <end position="188"/>
    </location>
</feature>
<dbReference type="AlphaFoldDB" id="A0AA37Q801"/>
<evidence type="ECO:0000256" key="1">
    <source>
        <dbReference type="SAM" id="MobiDB-lite"/>
    </source>
</evidence>
<organism evidence="3 4">
    <name type="scientific">Roseisolibacter agri</name>
    <dbReference type="NCBI Taxonomy" id="2014610"/>
    <lineage>
        <taxon>Bacteria</taxon>
        <taxon>Pseudomonadati</taxon>
        <taxon>Gemmatimonadota</taxon>
        <taxon>Gemmatimonadia</taxon>
        <taxon>Gemmatimonadales</taxon>
        <taxon>Gemmatimonadaceae</taxon>
        <taxon>Roseisolibacter</taxon>
    </lineage>
</organism>
<accession>A0AA37Q801</accession>
<reference evidence="3" key="1">
    <citation type="submission" date="2022-08" db="EMBL/GenBank/DDBJ databases">
        <title>Draft genome sequencing of Roseisolibacter agri AW1220.</title>
        <authorList>
            <person name="Tobiishi Y."/>
            <person name="Tonouchi A."/>
        </authorList>
    </citation>
    <scope>NUCLEOTIDE SEQUENCE</scope>
    <source>
        <strain evidence="3">AW1220</strain>
    </source>
</reference>